<feature type="chain" id="PRO_5046367340" description="DUF4878 domain-containing protein" evidence="2">
    <location>
        <begin position="22"/>
        <end position="284"/>
    </location>
</feature>
<evidence type="ECO:0000313" key="4">
    <source>
        <dbReference type="Proteomes" id="UP000313645"/>
    </source>
</evidence>
<sequence>MRAIKCFSLVLLGTLMLSACGGPETPQDVSTAFWQSVIDGDADAVADLSTLDDVSRFDGFGQQDWKGVTATIGRIVIEGPTARITTRLDGLKDHGDKPLETTTYLVKEDGDWQVDYAHTKEAFTNRPLFDQMMRKLEDFGEQMRSSFSDSSDQAARDIERMSAQLQDRMAAANEDFSRQMDAFAEKLDQALEALSESISNALEDNPQASPQDRQTLQQAVIRLDENREELDDPTVQSVADSSRTLAQVQLSLNRLGDRFAAYQKAWSEQVKQVEQEMTRLTRGS</sequence>
<feature type="signal peptide" evidence="2">
    <location>
        <begin position="1"/>
        <end position="21"/>
    </location>
</feature>
<dbReference type="RefSeq" id="WP_131479022.1">
    <property type="nucleotide sequence ID" value="NZ_SJDL01000004.1"/>
</dbReference>
<evidence type="ECO:0008006" key="5">
    <source>
        <dbReference type="Google" id="ProtNLM"/>
    </source>
</evidence>
<proteinExistence type="predicted"/>
<evidence type="ECO:0000313" key="3">
    <source>
        <dbReference type="EMBL" id="TBW58429.1"/>
    </source>
</evidence>
<gene>
    <name evidence="3" type="ORF">EZI54_03320</name>
</gene>
<dbReference type="SUPFAM" id="SSF47162">
    <property type="entry name" value="Apolipoprotein"/>
    <property type="match status" value="1"/>
</dbReference>
<protein>
    <recommendedName>
        <fullName evidence="5">DUF4878 domain-containing protein</fullName>
    </recommendedName>
</protein>
<dbReference type="EMBL" id="SJDL01000004">
    <property type="protein sequence ID" value="TBW58429.1"/>
    <property type="molecule type" value="Genomic_DNA"/>
</dbReference>
<keyword evidence="1" id="KW-0175">Coiled coil</keyword>
<accession>A0ABY1ZRV5</accession>
<dbReference type="Gene3D" id="1.20.120.20">
    <property type="entry name" value="Apolipoprotein"/>
    <property type="match status" value="1"/>
</dbReference>
<keyword evidence="2" id="KW-0732">Signal</keyword>
<dbReference type="InterPro" id="IPR032710">
    <property type="entry name" value="NTF2-like_dom_sf"/>
</dbReference>
<organism evidence="3 4">
    <name type="scientific">Marinobacter halodurans</name>
    <dbReference type="NCBI Taxonomy" id="2528979"/>
    <lineage>
        <taxon>Bacteria</taxon>
        <taxon>Pseudomonadati</taxon>
        <taxon>Pseudomonadota</taxon>
        <taxon>Gammaproteobacteria</taxon>
        <taxon>Pseudomonadales</taxon>
        <taxon>Marinobacteraceae</taxon>
        <taxon>Marinobacter</taxon>
    </lineage>
</organism>
<evidence type="ECO:0000256" key="1">
    <source>
        <dbReference type="SAM" id="Coils"/>
    </source>
</evidence>
<feature type="coiled-coil region" evidence="1">
    <location>
        <begin position="155"/>
        <end position="204"/>
    </location>
</feature>
<comment type="caution">
    <text evidence="3">The sequence shown here is derived from an EMBL/GenBank/DDBJ whole genome shotgun (WGS) entry which is preliminary data.</text>
</comment>
<dbReference type="PROSITE" id="PS51257">
    <property type="entry name" value="PROKAR_LIPOPROTEIN"/>
    <property type="match status" value="1"/>
</dbReference>
<keyword evidence="4" id="KW-1185">Reference proteome</keyword>
<reference evidence="3 4" key="1">
    <citation type="submission" date="2019-02" db="EMBL/GenBank/DDBJ databases">
        <title>Marinobacter halodurans sp. nov., a marine bacterium isolated from sea tidal flat.</title>
        <authorList>
            <person name="Yoo Y."/>
            <person name="Lee D.W."/>
            <person name="Kim B.S."/>
            <person name="Kim J.-J."/>
        </authorList>
    </citation>
    <scope>NUCLEOTIDE SEQUENCE [LARGE SCALE GENOMIC DNA]</scope>
    <source>
        <strain evidence="3 4">YJ-S3-2</strain>
    </source>
</reference>
<evidence type="ECO:0000256" key="2">
    <source>
        <dbReference type="SAM" id="SignalP"/>
    </source>
</evidence>
<dbReference type="Proteomes" id="UP000313645">
    <property type="component" value="Unassembled WGS sequence"/>
</dbReference>
<dbReference type="SUPFAM" id="SSF54427">
    <property type="entry name" value="NTF2-like"/>
    <property type="match status" value="1"/>
</dbReference>
<name>A0ABY1ZRV5_9GAMM</name>